<dbReference type="GO" id="GO:0005886">
    <property type="term" value="C:plasma membrane"/>
    <property type="evidence" value="ECO:0007669"/>
    <property type="project" value="UniProtKB-SubCell"/>
</dbReference>
<proteinExistence type="predicted"/>
<dbReference type="Pfam" id="PF01891">
    <property type="entry name" value="CbiM"/>
    <property type="match status" value="1"/>
</dbReference>
<keyword evidence="4 7" id="KW-0812">Transmembrane</keyword>
<dbReference type="OrthoDB" id="9809846at2"/>
<reference evidence="8 9" key="1">
    <citation type="journal article" name="Front. Microbiol.">
        <title>Sugar Metabolism of the First Thermophilic Planctomycete Thermogutta terrifontis: Comparative Genomic and Transcriptomic Approaches.</title>
        <authorList>
            <person name="Elcheninov A.G."/>
            <person name="Menzel P."/>
            <person name="Gudbergsdottir S.R."/>
            <person name="Slesarev A.I."/>
            <person name="Kadnikov V.V."/>
            <person name="Krogh A."/>
            <person name="Bonch-Osmolovskaya E.A."/>
            <person name="Peng X."/>
            <person name="Kublanov I.V."/>
        </authorList>
    </citation>
    <scope>NUCLEOTIDE SEQUENCE [LARGE SCALE GENOMIC DNA]</scope>
    <source>
        <strain evidence="8 9">R1</strain>
    </source>
</reference>
<comment type="subcellular location">
    <subcellularLocation>
        <location evidence="1">Cell membrane</location>
        <topology evidence="1">Multi-pass membrane protein</topology>
    </subcellularLocation>
</comment>
<evidence type="ECO:0000256" key="7">
    <source>
        <dbReference type="SAM" id="Phobius"/>
    </source>
</evidence>
<evidence type="ECO:0000256" key="1">
    <source>
        <dbReference type="ARBA" id="ARBA00004651"/>
    </source>
</evidence>
<evidence type="ECO:0000313" key="8">
    <source>
        <dbReference type="EMBL" id="ASV73545.1"/>
    </source>
</evidence>
<evidence type="ECO:0000256" key="4">
    <source>
        <dbReference type="ARBA" id="ARBA00022692"/>
    </source>
</evidence>
<feature type="transmembrane region" description="Helical" evidence="7">
    <location>
        <begin position="135"/>
        <end position="161"/>
    </location>
</feature>
<evidence type="ECO:0000256" key="5">
    <source>
        <dbReference type="ARBA" id="ARBA00022989"/>
    </source>
</evidence>
<name>A0A286RC67_9BACT</name>
<dbReference type="KEGG" id="ttf:THTE_0943"/>
<dbReference type="PANTHER" id="PTHR34229">
    <property type="entry name" value="METAL TRANSPORT PROTEIN HI_1621-RELATED"/>
    <property type="match status" value="1"/>
</dbReference>
<sequence>MHIPDGILTATTAGTLVTAAGWVGTFAGIGLGLARLEPDEIPRAGLLTSLFFVVSLIQIPMGPVAFHLVLTGLMGLVLGWTAFVAVFVATGLQWLFFGAGGLTTLGINTSNMAFPGVLCGYLFRGFVRSSKPFLVTAGGFAAGATAVLLSAFLTALCVSLAGQQFHVLSWIVFASDGVLALGEGFITAAATFFLRRVQPEVFGAPLLTPESG</sequence>
<dbReference type="Gene3D" id="1.10.1760.20">
    <property type="match status" value="1"/>
</dbReference>
<feature type="transmembrane region" description="Helical" evidence="7">
    <location>
        <begin position="77"/>
        <end position="96"/>
    </location>
</feature>
<dbReference type="Proteomes" id="UP000215086">
    <property type="component" value="Chromosome"/>
</dbReference>
<dbReference type="EMBL" id="CP018477">
    <property type="protein sequence ID" value="ASV73545.1"/>
    <property type="molecule type" value="Genomic_DNA"/>
</dbReference>
<feature type="transmembrane region" description="Helical" evidence="7">
    <location>
        <begin position="7"/>
        <end position="34"/>
    </location>
</feature>
<accession>A0A286RC67</accession>
<evidence type="ECO:0000256" key="3">
    <source>
        <dbReference type="ARBA" id="ARBA00022475"/>
    </source>
</evidence>
<keyword evidence="3" id="KW-1003">Cell membrane</keyword>
<dbReference type="NCBIfam" id="NF004905">
    <property type="entry name" value="PRK06265.1-5"/>
    <property type="match status" value="1"/>
</dbReference>
<keyword evidence="5 7" id="KW-1133">Transmembrane helix</keyword>
<evidence type="ECO:0000313" key="9">
    <source>
        <dbReference type="Proteomes" id="UP000215086"/>
    </source>
</evidence>
<evidence type="ECO:0000256" key="6">
    <source>
        <dbReference type="ARBA" id="ARBA00023136"/>
    </source>
</evidence>
<feature type="transmembrane region" description="Helical" evidence="7">
    <location>
        <begin position="167"/>
        <end position="194"/>
    </location>
</feature>
<keyword evidence="6 7" id="KW-0472">Membrane</keyword>
<organism evidence="8 9">
    <name type="scientific">Thermogutta terrifontis</name>
    <dbReference type="NCBI Taxonomy" id="1331910"/>
    <lineage>
        <taxon>Bacteria</taxon>
        <taxon>Pseudomonadati</taxon>
        <taxon>Planctomycetota</taxon>
        <taxon>Planctomycetia</taxon>
        <taxon>Pirellulales</taxon>
        <taxon>Thermoguttaceae</taxon>
        <taxon>Thermogutta</taxon>
    </lineage>
</organism>
<feature type="transmembrane region" description="Helical" evidence="7">
    <location>
        <begin position="46"/>
        <end position="70"/>
    </location>
</feature>
<dbReference type="GO" id="GO:0000041">
    <property type="term" value="P:transition metal ion transport"/>
    <property type="evidence" value="ECO:0007669"/>
    <property type="project" value="InterPro"/>
</dbReference>
<keyword evidence="2" id="KW-0813">Transport</keyword>
<gene>
    <name evidence="8" type="ORF">THTE_0943</name>
</gene>
<feature type="transmembrane region" description="Helical" evidence="7">
    <location>
        <begin position="102"/>
        <end position="123"/>
    </location>
</feature>
<dbReference type="PANTHER" id="PTHR34229:SF1">
    <property type="entry name" value="METAL TRANSPORT PROTEIN HI_1621-RELATED"/>
    <property type="match status" value="1"/>
</dbReference>
<protein>
    <submittedName>
        <fullName evidence="8">Substrate-specific component NikM of nickel ECF transporter</fullName>
    </submittedName>
</protein>
<dbReference type="InterPro" id="IPR002751">
    <property type="entry name" value="CbiM/NikMN"/>
</dbReference>
<evidence type="ECO:0000256" key="2">
    <source>
        <dbReference type="ARBA" id="ARBA00022448"/>
    </source>
</evidence>
<keyword evidence="9" id="KW-1185">Reference proteome</keyword>
<dbReference type="RefSeq" id="WP_095414108.1">
    <property type="nucleotide sequence ID" value="NZ_CP018477.1"/>
</dbReference>
<dbReference type="AlphaFoldDB" id="A0A286RC67"/>